<protein>
    <submittedName>
        <fullName evidence="1">Uncharacterized protein</fullName>
    </submittedName>
</protein>
<reference evidence="1" key="1">
    <citation type="submission" date="2021-01" db="EMBL/GenBank/DDBJ databases">
        <authorList>
            <person name="Corre E."/>
            <person name="Pelletier E."/>
            <person name="Niang G."/>
            <person name="Scheremetjew M."/>
            <person name="Finn R."/>
            <person name="Kale V."/>
            <person name="Holt S."/>
            <person name="Cochrane G."/>
            <person name="Meng A."/>
            <person name="Brown T."/>
            <person name="Cohen L."/>
        </authorList>
    </citation>
    <scope>NUCLEOTIDE SEQUENCE</scope>
    <source>
        <strain evidence="1">CCMP281</strain>
    </source>
</reference>
<organism evidence="1">
    <name type="scientific">Haptolina ericina</name>
    <dbReference type="NCBI Taxonomy" id="156174"/>
    <lineage>
        <taxon>Eukaryota</taxon>
        <taxon>Haptista</taxon>
        <taxon>Haptophyta</taxon>
        <taxon>Prymnesiophyceae</taxon>
        <taxon>Prymnesiales</taxon>
        <taxon>Prymnesiaceae</taxon>
        <taxon>Haptolina</taxon>
    </lineage>
</organism>
<dbReference type="EMBL" id="HBHX01044420">
    <property type="protein sequence ID" value="CAE0123889.1"/>
    <property type="molecule type" value="Transcribed_RNA"/>
</dbReference>
<accession>A0A7S3F494</accession>
<name>A0A7S3F494_9EUKA</name>
<gene>
    <name evidence="1" type="ORF">HERI1096_LOCUS24591</name>
</gene>
<evidence type="ECO:0000313" key="1">
    <source>
        <dbReference type="EMBL" id="CAE0123889.1"/>
    </source>
</evidence>
<dbReference type="AlphaFoldDB" id="A0A7S3F494"/>
<proteinExistence type="predicted"/>
<sequence length="127" mass="13343">MLDRLAVLTAAWASPMGFAGMQLPMSSPLAPSAPVVQEPPQATLTAVASDDAAAEATTSYYEALASVQRQRSQLRTLVRYSAGASALVLAGSVPSIQSVLAEEELPFEAAVVLSHTMNDLAHVLPHW</sequence>